<dbReference type="GO" id="GO:0019843">
    <property type="term" value="F:rRNA binding"/>
    <property type="evidence" value="ECO:0007669"/>
    <property type="project" value="UniProtKB-UniRule"/>
</dbReference>
<dbReference type="InterPro" id="IPR013025">
    <property type="entry name" value="Ribosomal_uL23-like"/>
</dbReference>
<comment type="subunit">
    <text evidence="4">Part of the 50S ribosomal subunit. Contacts protein L29, and trigger factor when it is bound to the ribosome.</text>
</comment>
<dbReference type="GO" id="GO:0003735">
    <property type="term" value="F:structural constituent of ribosome"/>
    <property type="evidence" value="ECO:0007669"/>
    <property type="project" value="InterPro"/>
</dbReference>
<keyword evidence="4" id="KW-0699">rRNA-binding</keyword>
<dbReference type="STRING" id="1576480.XU08_C0001G0111"/>
<gene>
    <name evidence="4" type="primary">rplW</name>
    <name evidence="5" type="ORF">XU08_C0001G0111</name>
</gene>
<dbReference type="AlphaFoldDB" id="A0A0T5ZY72"/>
<dbReference type="HAMAP" id="MF_01369_B">
    <property type="entry name" value="Ribosomal_uL23_B"/>
    <property type="match status" value="1"/>
</dbReference>
<dbReference type="SUPFAM" id="SSF54189">
    <property type="entry name" value="Ribosomal proteins S24e, L23 and L15e"/>
    <property type="match status" value="1"/>
</dbReference>
<dbReference type="GO" id="GO:1990904">
    <property type="term" value="C:ribonucleoprotein complex"/>
    <property type="evidence" value="ECO:0007669"/>
    <property type="project" value="UniProtKB-KW"/>
</dbReference>
<sequence>MNIYQVLKKPVVSEKGYAQARQGKYLFEIAPQATKKDVAAAVELLHKGTKVAKVAIIRTPGKETRWRTPKKRPVRAEQSAVKKALVTLSEGKIEFFEEK</sequence>
<organism evidence="5 6">
    <name type="scientific">candidate division WWE3 bacterium CSP1-7</name>
    <dbReference type="NCBI Taxonomy" id="1576480"/>
    <lineage>
        <taxon>Bacteria</taxon>
        <taxon>Katanobacteria</taxon>
    </lineage>
</organism>
<evidence type="ECO:0000256" key="2">
    <source>
        <dbReference type="ARBA" id="ARBA00022980"/>
    </source>
</evidence>
<evidence type="ECO:0000256" key="4">
    <source>
        <dbReference type="HAMAP-Rule" id="MF_01369"/>
    </source>
</evidence>
<dbReference type="GO" id="GO:0006412">
    <property type="term" value="P:translation"/>
    <property type="evidence" value="ECO:0007669"/>
    <property type="project" value="UniProtKB-UniRule"/>
</dbReference>
<comment type="similarity">
    <text evidence="1 4">Belongs to the universal ribosomal protein uL23 family.</text>
</comment>
<keyword evidence="2 4" id="KW-0689">Ribosomal protein</keyword>
<dbReference type="Pfam" id="PF00276">
    <property type="entry name" value="Ribosomal_L23"/>
    <property type="match status" value="1"/>
</dbReference>
<dbReference type="InterPro" id="IPR012678">
    <property type="entry name" value="Ribosomal_uL23/eL15/eS24_sf"/>
</dbReference>
<proteinExistence type="inferred from homology"/>
<dbReference type="Proteomes" id="UP000051297">
    <property type="component" value="Unassembled WGS sequence"/>
</dbReference>
<protein>
    <recommendedName>
        <fullName evidence="4">Large ribosomal subunit protein uL23</fullName>
    </recommendedName>
</protein>
<dbReference type="InterPro" id="IPR012677">
    <property type="entry name" value="Nucleotide-bd_a/b_plait_sf"/>
</dbReference>
<evidence type="ECO:0000313" key="6">
    <source>
        <dbReference type="Proteomes" id="UP000051297"/>
    </source>
</evidence>
<dbReference type="Gene3D" id="3.30.70.330">
    <property type="match status" value="1"/>
</dbReference>
<dbReference type="EMBL" id="LDXK01000001">
    <property type="protein sequence ID" value="KRT67702.1"/>
    <property type="molecule type" value="Genomic_DNA"/>
</dbReference>
<keyword evidence="4" id="KW-0694">RNA-binding</keyword>
<evidence type="ECO:0000256" key="3">
    <source>
        <dbReference type="ARBA" id="ARBA00023274"/>
    </source>
</evidence>
<evidence type="ECO:0000256" key="1">
    <source>
        <dbReference type="ARBA" id="ARBA00006700"/>
    </source>
</evidence>
<comment type="caution">
    <text evidence="5">The sequence shown here is derived from an EMBL/GenBank/DDBJ whole genome shotgun (WGS) entry which is preliminary data.</text>
</comment>
<comment type="function">
    <text evidence="4">One of the early assembly proteins it binds 23S rRNA. One of the proteins that surrounds the polypeptide exit tunnel on the outside of the ribosome. Forms the main docking site for trigger factor binding to the ribosome.</text>
</comment>
<dbReference type="GO" id="GO:0005840">
    <property type="term" value="C:ribosome"/>
    <property type="evidence" value="ECO:0007669"/>
    <property type="project" value="UniProtKB-KW"/>
</dbReference>
<reference evidence="5 6" key="1">
    <citation type="submission" date="2015-05" db="EMBL/GenBank/DDBJ databases">
        <title>Critical biogeochemical functions in the subsurface are associated with bacteria from new phyla and little studied lineages.</title>
        <authorList>
            <person name="Hug L.A."/>
            <person name="Thomas B.C."/>
            <person name="Sharon I."/>
            <person name="Brown C.T."/>
            <person name="Sharma R."/>
            <person name="Hettich R.L."/>
            <person name="Wilkins M.J."/>
            <person name="Williams K.H."/>
            <person name="Singh A."/>
            <person name="Banfield J.F."/>
        </authorList>
    </citation>
    <scope>NUCLEOTIDE SEQUENCE [LARGE SCALE GENOMIC DNA]</scope>
    <source>
        <strain evidence="5">CSP1-7</strain>
    </source>
</reference>
<evidence type="ECO:0000313" key="5">
    <source>
        <dbReference type="EMBL" id="KRT67702.1"/>
    </source>
</evidence>
<keyword evidence="3 4" id="KW-0687">Ribonucleoprotein</keyword>
<name>A0A0T5ZY72_UNCKA</name>
<accession>A0A0T5ZY72</accession>